<dbReference type="STRING" id="536979.SAMN04488055_4838"/>
<sequence>MNQKRCILLLLLTTNITAVAQSVTLPTGVKVMVVQKDFPLLKILLPGQSTNDRGIEIEFPEHVTGLNKTSNKVEHLYLVTNGDRNKRSLPVWRVQGNSLIYETELEGKIKMTATARLEADGLRYTYTLSNHSNLTYQNLQAVTCVKLYSLFSDTLLERTYVHHTNGFDLLASETPERLTMPLRQWIPCRYLVSYTWPVSSNRTEDGIKRYYKSRKADKPFIATLSHDKKWIAATYTKETGNLWTNPERSCQHADPAVDLNPGETKNLTLKTFIIKGGREQLLQFVNAEMQKN</sequence>
<evidence type="ECO:0000313" key="3">
    <source>
        <dbReference type="Proteomes" id="UP000185003"/>
    </source>
</evidence>
<keyword evidence="3" id="KW-1185">Reference proteome</keyword>
<organism evidence="2 3">
    <name type="scientific">Chitinophaga niabensis</name>
    <dbReference type="NCBI Taxonomy" id="536979"/>
    <lineage>
        <taxon>Bacteria</taxon>
        <taxon>Pseudomonadati</taxon>
        <taxon>Bacteroidota</taxon>
        <taxon>Chitinophagia</taxon>
        <taxon>Chitinophagales</taxon>
        <taxon>Chitinophagaceae</taxon>
        <taxon>Chitinophaga</taxon>
    </lineage>
</organism>
<gene>
    <name evidence="2" type="ORF">SAMN04488055_4838</name>
</gene>
<protein>
    <submittedName>
        <fullName evidence="2">Uncharacterized protein</fullName>
    </submittedName>
</protein>
<dbReference type="AlphaFoldDB" id="A0A1N6K198"/>
<dbReference type="Proteomes" id="UP000185003">
    <property type="component" value="Unassembled WGS sequence"/>
</dbReference>
<reference evidence="2 3" key="1">
    <citation type="submission" date="2016-11" db="EMBL/GenBank/DDBJ databases">
        <authorList>
            <person name="Jaros S."/>
            <person name="Januszkiewicz K."/>
            <person name="Wedrychowicz H."/>
        </authorList>
    </citation>
    <scope>NUCLEOTIDE SEQUENCE [LARGE SCALE GENOMIC DNA]</scope>
    <source>
        <strain evidence="2 3">DSM 24787</strain>
    </source>
</reference>
<accession>A0A1N6K198</accession>
<dbReference type="OrthoDB" id="112285at2"/>
<keyword evidence="1" id="KW-0732">Signal</keyword>
<dbReference type="RefSeq" id="WP_143197565.1">
    <property type="nucleotide sequence ID" value="NZ_FSRA01000002.1"/>
</dbReference>
<evidence type="ECO:0000256" key="1">
    <source>
        <dbReference type="SAM" id="SignalP"/>
    </source>
</evidence>
<proteinExistence type="predicted"/>
<evidence type="ECO:0000313" key="2">
    <source>
        <dbReference type="EMBL" id="SIO50106.1"/>
    </source>
</evidence>
<name>A0A1N6K198_9BACT</name>
<dbReference type="EMBL" id="FSRA01000002">
    <property type="protein sequence ID" value="SIO50106.1"/>
    <property type="molecule type" value="Genomic_DNA"/>
</dbReference>
<feature type="chain" id="PRO_5013201418" evidence="1">
    <location>
        <begin position="21"/>
        <end position="292"/>
    </location>
</feature>
<feature type="signal peptide" evidence="1">
    <location>
        <begin position="1"/>
        <end position="20"/>
    </location>
</feature>